<dbReference type="EMBL" id="SACL01000009">
    <property type="protein sequence ID" value="RVT91849.1"/>
    <property type="molecule type" value="Genomic_DNA"/>
</dbReference>
<proteinExistence type="predicted"/>
<dbReference type="PROSITE" id="PS51257">
    <property type="entry name" value="PROKAR_LIPOPROTEIN"/>
    <property type="match status" value="1"/>
</dbReference>
<accession>A0A437M2A4</accession>
<organism evidence="1 2">
    <name type="scientific">Rhodovarius crocodyli</name>
    <dbReference type="NCBI Taxonomy" id="1979269"/>
    <lineage>
        <taxon>Bacteria</taxon>
        <taxon>Pseudomonadati</taxon>
        <taxon>Pseudomonadota</taxon>
        <taxon>Alphaproteobacteria</taxon>
        <taxon>Acetobacterales</taxon>
        <taxon>Roseomonadaceae</taxon>
        <taxon>Rhodovarius</taxon>
    </lineage>
</organism>
<dbReference type="AlphaFoldDB" id="A0A437M2A4"/>
<evidence type="ECO:0000313" key="2">
    <source>
        <dbReference type="Proteomes" id="UP000282957"/>
    </source>
</evidence>
<evidence type="ECO:0008006" key="3">
    <source>
        <dbReference type="Google" id="ProtNLM"/>
    </source>
</evidence>
<dbReference type="RefSeq" id="WP_127789596.1">
    <property type="nucleotide sequence ID" value="NZ_SACL01000009.1"/>
</dbReference>
<sequence>MRNVLKIIPVLAIAGSLAACGHTPGDRMLSGGGLGAAGGAIIGAATGAPLAGAAIGGVAGAAAGGLTSPRDVNLGRPIWR</sequence>
<reference evidence="1 2" key="1">
    <citation type="submission" date="2019-01" db="EMBL/GenBank/DDBJ databases">
        <authorList>
            <person name="Chen W.-M."/>
        </authorList>
    </citation>
    <scope>NUCLEOTIDE SEQUENCE [LARGE SCALE GENOMIC DNA]</scope>
    <source>
        <strain evidence="1 2">CCP-6</strain>
    </source>
</reference>
<protein>
    <recommendedName>
        <fullName evidence="3">YMGG-like Gly-zipper domain-containing protein</fullName>
    </recommendedName>
</protein>
<dbReference type="Proteomes" id="UP000282957">
    <property type="component" value="Unassembled WGS sequence"/>
</dbReference>
<dbReference type="OrthoDB" id="9911116at2"/>
<comment type="caution">
    <text evidence="1">The sequence shown here is derived from an EMBL/GenBank/DDBJ whole genome shotgun (WGS) entry which is preliminary data.</text>
</comment>
<gene>
    <name evidence="1" type="ORF">EOD42_21285</name>
</gene>
<keyword evidence="2" id="KW-1185">Reference proteome</keyword>
<evidence type="ECO:0000313" key="1">
    <source>
        <dbReference type="EMBL" id="RVT91849.1"/>
    </source>
</evidence>
<name>A0A437M2A4_9PROT</name>